<organism evidence="1">
    <name type="scientific">Schistosoma japonicum</name>
    <name type="common">Blood fluke</name>
    <dbReference type="NCBI Taxonomy" id="6182"/>
    <lineage>
        <taxon>Eukaryota</taxon>
        <taxon>Metazoa</taxon>
        <taxon>Spiralia</taxon>
        <taxon>Lophotrochozoa</taxon>
        <taxon>Platyhelminthes</taxon>
        <taxon>Trematoda</taxon>
        <taxon>Digenea</taxon>
        <taxon>Strigeidida</taxon>
        <taxon>Schistosomatoidea</taxon>
        <taxon>Schistosomatidae</taxon>
        <taxon>Schistosoma</taxon>
    </lineage>
</organism>
<evidence type="ECO:0000313" key="1">
    <source>
        <dbReference type="EMBL" id="AAX24844.2"/>
    </source>
</evidence>
<name>Q5C680_SCHJA</name>
<feature type="non-terminal residue" evidence="1">
    <location>
        <position position="1"/>
    </location>
</feature>
<dbReference type="AlphaFoldDB" id="Q5C680"/>
<proteinExistence type="evidence at transcript level"/>
<sequence length="158" mass="17831">CKHADESRTFQRIPGYIGSCEKDMWINSVSAIHTEGDRSLYLAECHLNDCWKILICSENGDLLTEFTLENSSIKVTAYCAKLIPTTSLVYLVIATSDNILRVLQCPINISTSKISKQWKQVSVYPVDAEITQLYTLQDTELKILAGDLQGQINYYALF</sequence>
<reference evidence="1" key="1">
    <citation type="journal article" date="2006" name="PLoS Pathog.">
        <title>New perspectives on host-parasite interplay by comparative transcriptomic and proteomic analyses of Schistosoma japonicum.</title>
        <authorList>
            <person name="Liu F."/>
            <person name="Lu J."/>
            <person name="Hu W."/>
            <person name="Wang S.Y."/>
            <person name="Cui S.J."/>
            <person name="Chi M."/>
            <person name="Yan Q."/>
            <person name="Wang X.R."/>
            <person name="Song H.D."/>
            <person name="Xu X.N."/>
            <person name="Wang J.J."/>
            <person name="Zhang X.L."/>
            <person name="Zhang X."/>
            <person name="Wang Z.Q."/>
            <person name="Xue C.L."/>
            <person name="Brindley P.J."/>
            <person name="McManus D.P."/>
            <person name="Yang P.Y."/>
            <person name="Feng Z."/>
            <person name="Chen Z."/>
            <person name="Han Z.G."/>
        </authorList>
    </citation>
    <scope>NUCLEOTIDE SEQUENCE</scope>
</reference>
<accession>Q5C680</accession>
<protein>
    <submittedName>
        <fullName evidence="1">SJCHGC06811 protein</fullName>
    </submittedName>
</protein>
<dbReference type="EMBL" id="AY808955">
    <property type="protein sequence ID" value="AAX24844.2"/>
    <property type="molecule type" value="mRNA"/>
</dbReference>